<dbReference type="GO" id="GO:0016671">
    <property type="term" value="F:oxidoreductase activity, acting on a sulfur group of donors, disulfide as acceptor"/>
    <property type="evidence" value="ECO:0007669"/>
    <property type="project" value="InterPro"/>
</dbReference>
<keyword evidence="3" id="KW-0732">Signal</keyword>
<keyword evidence="2" id="KW-0325">Glycoprotein</keyword>
<evidence type="ECO:0000313" key="5">
    <source>
        <dbReference type="Proteomes" id="UP001457282"/>
    </source>
</evidence>
<comment type="similarity">
    <text evidence="1">Belongs to the GILT family.</text>
</comment>
<name>A0AAW1W8T9_RUBAR</name>
<sequence length="246" mass="28335">MASHKFFFLIVLTALLLICTNALSPKELQCSSQKVHLTIYYDTLSPSCEEFIVFELPKAFELDFMPIINLRLVPYENAYIQEHDTIICQNGPAECYLNSIEACVINIWPDVNKHFNFIHYVATQNLGGIQSKANAWKSCSKITRLSDKRVLDCYKSGSAKKLQLRYANETKHLDPPHTNMPWVVVNKRPIYYDYKNFVSYVCEAYQGHPKPSACTSLIFSSAKKSNSWFYIYLFLLHLLFCSPLGF</sequence>
<evidence type="ECO:0000256" key="3">
    <source>
        <dbReference type="SAM" id="SignalP"/>
    </source>
</evidence>
<dbReference type="InterPro" id="IPR004911">
    <property type="entry name" value="Interferon-induced_GILT"/>
</dbReference>
<organism evidence="4 5">
    <name type="scientific">Rubus argutus</name>
    <name type="common">Southern blackberry</name>
    <dbReference type="NCBI Taxonomy" id="59490"/>
    <lineage>
        <taxon>Eukaryota</taxon>
        <taxon>Viridiplantae</taxon>
        <taxon>Streptophyta</taxon>
        <taxon>Embryophyta</taxon>
        <taxon>Tracheophyta</taxon>
        <taxon>Spermatophyta</taxon>
        <taxon>Magnoliopsida</taxon>
        <taxon>eudicotyledons</taxon>
        <taxon>Gunneridae</taxon>
        <taxon>Pentapetalae</taxon>
        <taxon>rosids</taxon>
        <taxon>fabids</taxon>
        <taxon>Rosales</taxon>
        <taxon>Rosaceae</taxon>
        <taxon>Rosoideae</taxon>
        <taxon>Rosoideae incertae sedis</taxon>
        <taxon>Rubus</taxon>
    </lineage>
</organism>
<accession>A0AAW1W8T9</accession>
<dbReference type="EMBL" id="JBEDUW010000006">
    <property type="protein sequence ID" value="KAK9920361.1"/>
    <property type="molecule type" value="Genomic_DNA"/>
</dbReference>
<feature type="signal peptide" evidence="3">
    <location>
        <begin position="1"/>
        <end position="22"/>
    </location>
</feature>
<dbReference type="PANTHER" id="PTHR13234:SF64">
    <property type="entry name" value="SAPOSIN A-TYPE DOMAIN-CONTAINING PROTEIN"/>
    <property type="match status" value="1"/>
</dbReference>
<keyword evidence="5" id="KW-1185">Reference proteome</keyword>
<protein>
    <submittedName>
        <fullName evidence="4">Uncharacterized protein</fullName>
    </submittedName>
</protein>
<evidence type="ECO:0000313" key="4">
    <source>
        <dbReference type="EMBL" id="KAK9920361.1"/>
    </source>
</evidence>
<dbReference type="Pfam" id="PF03227">
    <property type="entry name" value="GILT"/>
    <property type="match status" value="1"/>
</dbReference>
<gene>
    <name evidence="4" type="ORF">M0R45_028916</name>
</gene>
<comment type="caution">
    <text evidence="4">The sequence shown here is derived from an EMBL/GenBank/DDBJ whole genome shotgun (WGS) entry which is preliminary data.</text>
</comment>
<proteinExistence type="inferred from homology"/>
<dbReference type="PANTHER" id="PTHR13234">
    <property type="entry name" value="GAMMA-INTERFERON INDUCIBLE LYSOSOMAL THIOL REDUCTASE GILT"/>
    <property type="match status" value="1"/>
</dbReference>
<feature type="chain" id="PRO_5043418868" evidence="3">
    <location>
        <begin position="23"/>
        <end position="246"/>
    </location>
</feature>
<reference evidence="4 5" key="1">
    <citation type="journal article" date="2023" name="G3 (Bethesda)">
        <title>A chromosome-length genome assembly and annotation of blackberry (Rubus argutus, cv. 'Hillquist').</title>
        <authorList>
            <person name="Bruna T."/>
            <person name="Aryal R."/>
            <person name="Dudchenko O."/>
            <person name="Sargent D.J."/>
            <person name="Mead D."/>
            <person name="Buti M."/>
            <person name="Cavallini A."/>
            <person name="Hytonen T."/>
            <person name="Andres J."/>
            <person name="Pham M."/>
            <person name="Weisz D."/>
            <person name="Mascagni F."/>
            <person name="Usai G."/>
            <person name="Natali L."/>
            <person name="Bassil N."/>
            <person name="Fernandez G.E."/>
            <person name="Lomsadze A."/>
            <person name="Armour M."/>
            <person name="Olukolu B."/>
            <person name="Poorten T."/>
            <person name="Britton C."/>
            <person name="Davik J."/>
            <person name="Ashrafi H."/>
            <person name="Aiden E.L."/>
            <person name="Borodovsky M."/>
            <person name="Worthington M."/>
        </authorList>
    </citation>
    <scope>NUCLEOTIDE SEQUENCE [LARGE SCALE GENOMIC DNA]</scope>
    <source>
        <strain evidence="4">PI 553951</strain>
    </source>
</reference>
<dbReference type="Proteomes" id="UP001457282">
    <property type="component" value="Unassembled WGS sequence"/>
</dbReference>
<evidence type="ECO:0000256" key="1">
    <source>
        <dbReference type="ARBA" id="ARBA00005679"/>
    </source>
</evidence>
<evidence type="ECO:0000256" key="2">
    <source>
        <dbReference type="ARBA" id="ARBA00023180"/>
    </source>
</evidence>
<dbReference type="AlphaFoldDB" id="A0AAW1W8T9"/>